<organism evidence="2 3">
    <name type="scientific">Mortierella alpina</name>
    <name type="common">Oleaginous fungus</name>
    <name type="synonym">Mortierella renispora</name>
    <dbReference type="NCBI Taxonomy" id="64518"/>
    <lineage>
        <taxon>Eukaryota</taxon>
        <taxon>Fungi</taxon>
        <taxon>Fungi incertae sedis</taxon>
        <taxon>Mucoromycota</taxon>
        <taxon>Mortierellomycotina</taxon>
        <taxon>Mortierellomycetes</taxon>
        <taxon>Mortierellales</taxon>
        <taxon>Mortierellaceae</taxon>
        <taxon>Mortierella</taxon>
    </lineage>
</organism>
<dbReference type="EMBL" id="JAAAHY010003262">
    <property type="protein sequence ID" value="KAF9943436.1"/>
    <property type="molecule type" value="Genomic_DNA"/>
</dbReference>
<name>A0A9P6LTK6_MORAP</name>
<evidence type="ECO:0000256" key="1">
    <source>
        <dbReference type="SAM" id="MobiDB-lite"/>
    </source>
</evidence>
<gene>
    <name evidence="2" type="ORF">BGZ70_005976</name>
</gene>
<evidence type="ECO:0000313" key="3">
    <source>
        <dbReference type="Proteomes" id="UP000738359"/>
    </source>
</evidence>
<accession>A0A9P6LTK6</accession>
<sequence>DLKSGIDAYDAILAASKKTDYTDNNNQRYLQESPSSSKTNGNRSYQQPAFLNIPNHWPRFRGPGGIANTQQYIDVFKRQVVPAINPEALLHDGARYLGLLISREEDVDAFNEALKEEAAKRYDVDTLERVFLKACITPEEREQSLRDMATIGRLPHESW</sequence>
<dbReference type="OrthoDB" id="2398816at2759"/>
<feature type="region of interest" description="Disordered" evidence="1">
    <location>
        <begin position="24"/>
        <end position="47"/>
    </location>
</feature>
<dbReference type="AlphaFoldDB" id="A0A9P6LTK6"/>
<feature type="non-terminal residue" evidence="2">
    <location>
        <position position="1"/>
    </location>
</feature>
<reference evidence="2" key="1">
    <citation type="journal article" date="2020" name="Fungal Divers.">
        <title>Resolving the Mortierellaceae phylogeny through synthesis of multi-gene phylogenetics and phylogenomics.</title>
        <authorList>
            <person name="Vandepol N."/>
            <person name="Liber J."/>
            <person name="Desiro A."/>
            <person name="Na H."/>
            <person name="Kennedy M."/>
            <person name="Barry K."/>
            <person name="Grigoriev I.V."/>
            <person name="Miller A.N."/>
            <person name="O'Donnell K."/>
            <person name="Stajich J.E."/>
            <person name="Bonito G."/>
        </authorList>
    </citation>
    <scope>NUCLEOTIDE SEQUENCE</scope>
    <source>
        <strain evidence="2">CK1249</strain>
    </source>
</reference>
<comment type="caution">
    <text evidence="2">The sequence shown here is derived from an EMBL/GenBank/DDBJ whole genome shotgun (WGS) entry which is preliminary data.</text>
</comment>
<dbReference type="Proteomes" id="UP000738359">
    <property type="component" value="Unassembled WGS sequence"/>
</dbReference>
<protein>
    <submittedName>
        <fullName evidence="2">Uncharacterized protein</fullName>
    </submittedName>
</protein>
<proteinExistence type="predicted"/>
<evidence type="ECO:0000313" key="2">
    <source>
        <dbReference type="EMBL" id="KAF9943436.1"/>
    </source>
</evidence>
<keyword evidence="3" id="KW-1185">Reference proteome</keyword>